<dbReference type="PANTHER" id="PTHR33104:SF2">
    <property type="entry name" value="CXC3 LIKE CYSTEINE CLUSTER DOMAIN-CONTAINING PROTEIN"/>
    <property type="match status" value="1"/>
</dbReference>
<sequence length="643" mass="74412">MKEIYKTWTESIPQPKRAEKPVCDNHKAGNDTSVRWVGNDITGIGAWSCTSHSCIAPHGVVDFFKGERFNYADYALATLLCHLLKRRGGCLPIGITYDVWCHYKTNLFERLKLVPPSIAVPEDLDLVGAIPKWHLIGHQRQCFVRYSLDNMPFVGRLEGEGVERFWAHLNQHSGSTSEQSPGYRTDSVNNIIRRWNKDKAHNMHTTLPTRYKDAKKKWKEEKEIHDDLTSSFEDDELIKRWQNESIEAVEGPNGEWISPLMDPELPSGGYSEAVKEGRKRESPTARVPGRRPGATRWISDGIELEHSICNFNDEAKDLGDATSSRRTESLNTKRLALRDRVDKFLKQREYYMSDLTHPDLDKPLRLQMFYEEDAEGEGVDLGMPSSYGPDTIEAAGLSSMANLEQELRRGMCNESLASVKRLLRARAKGFQDKHRHVRGREQTTRAEAGFRAQMKQIKKAGWRYTNSYEALKQLGLSETDKKYYKDLLETDLVSLKSYYGGQADRKKGEKKSTMSWIWRTRAAPNTDEGDDEDLKTEWFRSRERYKRWEEQLVLTKREMVMSIRSFQRYQELWEWKSRCPGVTEGMRAYANGQCNFYSELANQMLISCRRDLYDDTVELKWCSDWLRKNVIDNNGAVSFVTKN</sequence>
<dbReference type="PANTHER" id="PTHR33104">
    <property type="entry name" value="SI:DKEY-29D5.2"/>
    <property type="match status" value="1"/>
</dbReference>
<dbReference type="Proteomes" id="UP000663853">
    <property type="component" value="Unassembled WGS sequence"/>
</dbReference>
<feature type="region of interest" description="Disordered" evidence="1">
    <location>
        <begin position="270"/>
        <end position="294"/>
    </location>
</feature>
<evidence type="ECO:0008006" key="4">
    <source>
        <dbReference type="Google" id="ProtNLM"/>
    </source>
</evidence>
<accession>A0A8H3AG18</accession>
<comment type="caution">
    <text evidence="2">The sequence shown here is derived from an EMBL/GenBank/DDBJ whole genome shotgun (WGS) entry which is preliminary data.</text>
</comment>
<proteinExistence type="predicted"/>
<evidence type="ECO:0000313" key="2">
    <source>
        <dbReference type="EMBL" id="CAE6424075.1"/>
    </source>
</evidence>
<reference evidence="2" key="1">
    <citation type="submission" date="2021-01" db="EMBL/GenBank/DDBJ databases">
        <authorList>
            <person name="Kaushik A."/>
        </authorList>
    </citation>
    <scope>NUCLEOTIDE SEQUENCE</scope>
    <source>
        <strain evidence="2">AG6-10EEA</strain>
    </source>
</reference>
<gene>
    <name evidence="2" type="ORF">RDB_LOCUS16211</name>
</gene>
<dbReference type="Pfam" id="PF18758">
    <property type="entry name" value="KDZ"/>
    <property type="match status" value="1"/>
</dbReference>
<dbReference type="AlphaFoldDB" id="A0A8H3AG18"/>
<protein>
    <recommendedName>
        <fullName evidence="4">CxC2-like cysteine cluster KDZ transposase-associated domain-containing protein</fullName>
    </recommendedName>
</protein>
<organism evidence="2 3">
    <name type="scientific">Rhizoctonia solani</name>
    <dbReference type="NCBI Taxonomy" id="456999"/>
    <lineage>
        <taxon>Eukaryota</taxon>
        <taxon>Fungi</taxon>
        <taxon>Dikarya</taxon>
        <taxon>Basidiomycota</taxon>
        <taxon>Agaricomycotina</taxon>
        <taxon>Agaricomycetes</taxon>
        <taxon>Cantharellales</taxon>
        <taxon>Ceratobasidiaceae</taxon>
        <taxon>Rhizoctonia</taxon>
    </lineage>
</organism>
<dbReference type="InterPro" id="IPR040521">
    <property type="entry name" value="KDZ"/>
</dbReference>
<name>A0A8H3AG18_9AGAM</name>
<evidence type="ECO:0000256" key="1">
    <source>
        <dbReference type="SAM" id="MobiDB-lite"/>
    </source>
</evidence>
<evidence type="ECO:0000313" key="3">
    <source>
        <dbReference type="Proteomes" id="UP000663853"/>
    </source>
</evidence>
<dbReference type="EMBL" id="CAJMXA010000281">
    <property type="protein sequence ID" value="CAE6424075.1"/>
    <property type="molecule type" value="Genomic_DNA"/>
</dbReference>
<feature type="compositionally biased region" description="Basic and acidic residues" evidence="1">
    <location>
        <begin position="273"/>
        <end position="283"/>
    </location>
</feature>